<keyword evidence="3" id="KW-0378">Hydrolase</keyword>
<dbReference type="InterPro" id="IPR001452">
    <property type="entry name" value="SH3_domain"/>
</dbReference>
<dbReference type="SUPFAM" id="SSF51695">
    <property type="entry name" value="PLC-like phosphodiesterases"/>
    <property type="match status" value="1"/>
</dbReference>
<dbReference type="SUPFAM" id="SSF49562">
    <property type="entry name" value="C2 domain (Calcium/lipid-binding domain, CaLB)"/>
    <property type="match status" value="1"/>
</dbReference>
<dbReference type="Pfam" id="PF00168">
    <property type="entry name" value="C2"/>
    <property type="match status" value="1"/>
</dbReference>
<evidence type="ECO:0000256" key="2">
    <source>
        <dbReference type="PROSITE-ProRule" id="PRU00192"/>
    </source>
</evidence>
<dbReference type="InterPro" id="IPR000008">
    <property type="entry name" value="C2_dom"/>
</dbReference>
<feature type="domain" description="SH3" evidence="5">
    <location>
        <begin position="149"/>
        <end position="210"/>
    </location>
</feature>
<keyword evidence="3" id="KW-0443">Lipid metabolism</keyword>
<dbReference type="EMBL" id="OE003406">
    <property type="protein sequence ID" value="CAD7460119.1"/>
    <property type="molecule type" value="Genomic_DNA"/>
</dbReference>
<name>A0A7R9IL09_9NEOP</name>
<dbReference type="PROSITE" id="PS50002">
    <property type="entry name" value="SH3"/>
    <property type="match status" value="1"/>
</dbReference>
<sequence>MPVFLLFSPGKFLSLRCALARFPRGWLITGDSKLGGHAARHGATWAKSSGSPSTNRGCRSSPGNQEDVDGSVYGTPGYMDPSSFTSKRDSNQPTTTSEKHVCILVILSLIVVESETQTNQQPPLRNMFGSRLYEGPPEYGGVYITGKVGVKVTVKAVYDYQAQRDDELSFCKHAIITNVNKQDDSGWWRGDYGGKKQHFFPSNYVQEMEPQENRDTDNSDSMLLGNLQKGTLDVMGAVVELSVGGRPGLEWILRIQNPNMCTAFEVAVPQREQALEWMASIKETAQNATVRENQHKEMERAWRIAKEMSNLIIYCRSVAFNADKIRQQGYIFYEMSSFPETKAEKLICQQENKFFLKYHQIQFSRVYPKGQRIDSSNYNPVPMWNSGSQMVALNYQTPGQLYPLPGHQVSYTHSGATSTWTPDKAMQLNQGKFRENGNCGYLLRPEFMFRDEFDPYDKNTLVGVDPLTISIRVIGARHLSKTGRGTASPFVEIEVVGADFDSGVKLTTKTVTDNGFNPVWNEICEFDIANPPYALLRFVVQDEDMFGDSNFIGQATYPVLCLRTGYRCVPLKNGFNEDFVKNPLIKSKSLADRTACVGELTDSTACVGELTDSIACVGELTDTTACVGELTDRTACVGELTDTTACVGELTDRTACVEYQASPHDVLTLMEYQASPHDCTYSDGVSSQSTRCTYSDGVSSQSTRCAYSDGVLSQST</sequence>
<dbReference type="SMART" id="SM00239">
    <property type="entry name" value="C2"/>
    <property type="match status" value="1"/>
</dbReference>
<comment type="catalytic activity">
    <reaction evidence="3">
        <text>a 1,2-diacyl-sn-glycero-3-phospho-(1D-myo-inositol-4,5-bisphosphate) + H2O = 1D-myo-inositol 1,4,5-trisphosphate + a 1,2-diacyl-sn-glycerol + H(+)</text>
        <dbReference type="Rhea" id="RHEA:33179"/>
        <dbReference type="ChEBI" id="CHEBI:15377"/>
        <dbReference type="ChEBI" id="CHEBI:15378"/>
        <dbReference type="ChEBI" id="CHEBI:17815"/>
        <dbReference type="ChEBI" id="CHEBI:58456"/>
        <dbReference type="ChEBI" id="CHEBI:203600"/>
        <dbReference type="EC" id="3.1.4.11"/>
    </reaction>
</comment>
<protein>
    <recommendedName>
        <fullName evidence="3">Phosphoinositide phospholipase C</fullName>
        <ecNumber evidence="3">3.1.4.11</ecNumber>
    </recommendedName>
</protein>
<dbReference type="Pfam" id="PF00018">
    <property type="entry name" value="SH3_1"/>
    <property type="match status" value="1"/>
</dbReference>
<dbReference type="PANTHER" id="PTHR10336">
    <property type="entry name" value="PHOSPHOINOSITIDE-SPECIFIC PHOSPHOLIPASE C FAMILY PROTEIN"/>
    <property type="match status" value="1"/>
</dbReference>
<keyword evidence="1 2" id="KW-0728">SH3 domain</keyword>
<dbReference type="PRINTS" id="PR00452">
    <property type="entry name" value="SH3DOMAIN"/>
</dbReference>
<accession>A0A7R9IL09</accession>
<dbReference type="Gene3D" id="2.60.40.150">
    <property type="entry name" value="C2 domain"/>
    <property type="match status" value="1"/>
</dbReference>
<dbReference type="PROSITE" id="PS50004">
    <property type="entry name" value="C2"/>
    <property type="match status" value="1"/>
</dbReference>
<dbReference type="PROSITE" id="PS50008">
    <property type="entry name" value="PIPLC_Y_DOMAIN"/>
    <property type="match status" value="1"/>
</dbReference>
<feature type="compositionally biased region" description="Polar residues" evidence="4">
    <location>
        <begin position="46"/>
        <end position="64"/>
    </location>
</feature>
<dbReference type="FunFam" id="2.30.30.40:FF:000051">
    <property type="entry name" value="1-phosphatidylinositol 4,5-bisphosphate phosphodiesterase gamma"/>
    <property type="match status" value="1"/>
</dbReference>
<dbReference type="SMART" id="SM00326">
    <property type="entry name" value="SH3"/>
    <property type="match status" value="1"/>
</dbReference>
<evidence type="ECO:0000256" key="1">
    <source>
        <dbReference type="ARBA" id="ARBA00022443"/>
    </source>
</evidence>
<evidence type="ECO:0000256" key="3">
    <source>
        <dbReference type="RuleBase" id="RU361133"/>
    </source>
</evidence>
<feature type="domain" description="C2" evidence="6">
    <location>
        <begin position="450"/>
        <end position="573"/>
    </location>
</feature>
<dbReference type="GO" id="GO:0051209">
    <property type="term" value="P:release of sequestered calcium ion into cytosol"/>
    <property type="evidence" value="ECO:0007669"/>
    <property type="project" value="TreeGrafter"/>
</dbReference>
<reference evidence="8" key="1">
    <citation type="submission" date="2020-11" db="EMBL/GenBank/DDBJ databases">
        <authorList>
            <person name="Tran Van P."/>
        </authorList>
    </citation>
    <scope>NUCLEOTIDE SEQUENCE</scope>
</reference>
<evidence type="ECO:0000256" key="4">
    <source>
        <dbReference type="SAM" id="MobiDB-lite"/>
    </source>
</evidence>
<dbReference type="Pfam" id="PF00387">
    <property type="entry name" value="PI-PLC-Y"/>
    <property type="match status" value="2"/>
</dbReference>
<feature type="domain" description="PI-PLC Y-box" evidence="7">
    <location>
        <begin position="308"/>
        <end position="448"/>
    </location>
</feature>
<gene>
    <name evidence="8" type="ORF">TTEB3V08_LOCUS8060</name>
</gene>
<dbReference type="GO" id="GO:0004435">
    <property type="term" value="F:phosphatidylinositol-4,5-bisphosphate phospholipase C activity"/>
    <property type="evidence" value="ECO:0007669"/>
    <property type="project" value="UniProtKB-EC"/>
</dbReference>
<dbReference type="CDD" id="cd11825">
    <property type="entry name" value="SH3_PLCgamma"/>
    <property type="match status" value="1"/>
</dbReference>
<keyword evidence="3" id="KW-0442">Lipid degradation</keyword>
<dbReference type="CDD" id="cd00275">
    <property type="entry name" value="C2_PLC_like"/>
    <property type="match status" value="1"/>
</dbReference>
<dbReference type="PANTHER" id="PTHR10336:SF159">
    <property type="entry name" value="1-PHOSPHATIDYLINOSITOL 4,5-BISPHOSPHATE PHOSPHODIESTERASE GAMMA"/>
    <property type="match status" value="1"/>
</dbReference>
<dbReference type="PRINTS" id="PR00390">
    <property type="entry name" value="PHPHLIPASEC"/>
</dbReference>
<proteinExistence type="predicted"/>
<dbReference type="SMART" id="SM00149">
    <property type="entry name" value="PLCYc"/>
    <property type="match status" value="1"/>
</dbReference>
<evidence type="ECO:0000259" key="5">
    <source>
        <dbReference type="PROSITE" id="PS50002"/>
    </source>
</evidence>
<dbReference type="GO" id="GO:0010634">
    <property type="term" value="P:positive regulation of epithelial cell migration"/>
    <property type="evidence" value="ECO:0007669"/>
    <property type="project" value="TreeGrafter"/>
</dbReference>
<dbReference type="GO" id="GO:0048015">
    <property type="term" value="P:phosphatidylinositol-mediated signaling"/>
    <property type="evidence" value="ECO:0007669"/>
    <property type="project" value="TreeGrafter"/>
</dbReference>
<dbReference type="InterPro" id="IPR035892">
    <property type="entry name" value="C2_domain_sf"/>
</dbReference>
<organism evidence="8">
    <name type="scientific">Timema tahoe</name>
    <dbReference type="NCBI Taxonomy" id="61484"/>
    <lineage>
        <taxon>Eukaryota</taxon>
        <taxon>Metazoa</taxon>
        <taxon>Ecdysozoa</taxon>
        <taxon>Arthropoda</taxon>
        <taxon>Hexapoda</taxon>
        <taxon>Insecta</taxon>
        <taxon>Pterygota</taxon>
        <taxon>Neoptera</taxon>
        <taxon>Polyneoptera</taxon>
        <taxon>Phasmatodea</taxon>
        <taxon>Timematodea</taxon>
        <taxon>Timematoidea</taxon>
        <taxon>Timematidae</taxon>
        <taxon>Timema</taxon>
    </lineage>
</organism>
<dbReference type="Gene3D" id="2.30.30.40">
    <property type="entry name" value="SH3 Domains"/>
    <property type="match status" value="1"/>
</dbReference>
<dbReference type="InterPro" id="IPR017946">
    <property type="entry name" value="PLC-like_Pdiesterase_TIM-brl"/>
</dbReference>
<dbReference type="GO" id="GO:0016042">
    <property type="term" value="P:lipid catabolic process"/>
    <property type="evidence" value="ECO:0007669"/>
    <property type="project" value="UniProtKB-KW"/>
</dbReference>
<evidence type="ECO:0000259" key="6">
    <source>
        <dbReference type="PROSITE" id="PS50004"/>
    </source>
</evidence>
<dbReference type="GO" id="GO:0046488">
    <property type="term" value="P:phosphatidylinositol metabolic process"/>
    <property type="evidence" value="ECO:0007669"/>
    <property type="project" value="TreeGrafter"/>
</dbReference>
<dbReference type="AlphaFoldDB" id="A0A7R9IL09"/>
<feature type="region of interest" description="Disordered" evidence="4">
    <location>
        <begin position="43"/>
        <end position="74"/>
    </location>
</feature>
<dbReference type="InterPro" id="IPR001192">
    <property type="entry name" value="PI-PLC_fam"/>
</dbReference>
<dbReference type="Gene3D" id="3.20.20.190">
    <property type="entry name" value="Phosphatidylinositol (PI) phosphodiesterase"/>
    <property type="match status" value="1"/>
</dbReference>
<dbReference type="EC" id="3.1.4.11" evidence="3"/>
<dbReference type="GO" id="GO:0032587">
    <property type="term" value="C:ruffle membrane"/>
    <property type="evidence" value="ECO:0007669"/>
    <property type="project" value="TreeGrafter"/>
</dbReference>
<evidence type="ECO:0000259" key="7">
    <source>
        <dbReference type="PROSITE" id="PS50008"/>
    </source>
</evidence>
<dbReference type="InterPro" id="IPR001711">
    <property type="entry name" value="PLipase_C_Pinositol-sp_Y"/>
</dbReference>
<evidence type="ECO:0000313" key="8">
    <source>
        <dbReference type="EMBL" id="CAD7460119.1"/>
    </source>
</evidence>